<dbReference type="Proteomes" id="UP000077096">
    <property type="component" value="Chromosome"/>
</dbReference>
<evidence type="ECO:0000313" key="4">
    <source>
        <dbReference type="EMBL" id="ANE40781.1"/>
    </source>
</evidence>
<dbReference type="EMBL" id="CP011393">
    <property type="protein sequence ID" value="ANE40781.1"/>
    <property type="molecule type" value="Genomic_DNA"/>
</dbReference>
<dbReference type="KEGG" id="fng:JM64_08065"/>
<evidence type="ECO:0000259" key="1">
    <source>
        <dbReference type="Pfam" id="PF01548"/>
    </source>
</evidence>
<reference evidence="6 10" key="1">
    <citation type="submission" date="2014-08" db="EMBL/GenBank/DDBJ databases">
        <title>Fervidobacterium pennivorans DYC genome.</title>
        <authorList>
            <person name="Wushke S."/>
        </authorList>
    </citation>
    <scope>NUCLEOTIDE SEQUENCE [LARGE SCALE GENOMIC DNA]</scope>
    <source>
        <strain evidence="6 10">DYC</strain>
    </source>
</reference>
<dbReference type="KEGG" id="fng:JM64_06050"/>
<dbReference type="InterPro" id="IPR003346">
    <property type="entry name" value="Transposase_20"/>
</dbReference>
<evidence type="ECO:0000313" key="5">
    <source>
        <dbReference type="EMBL" id="ANE41120.1"/>
    </source>
</evidence>
<evidence type="ECO:0000313" key="3">
    <source>
        <dbReference type="EMBL" id="ANE40618.1"/>
    </source>
</evidence>
<dbReference type="AlphaFoldDB" id="A0A172T3H2"/>
<dbReference type="PANTHER" id="PTHR33055">
    <property type="entry name" value="TRANSPOSASE FOR INSERTION SEQUENCE ELEMENT IS1111A"/>
    <property type="match status" value="1"/>
</dbReference>
<dbReference type="PATRIC" id="fig|93466.3.peg.1287"/>
<protein>
    <submittedName>
        <fullName evidence="6">Transposase</fullName>
    </submittedName>
</protein>
<dbReference type="EMBL" id="CP011393">
    <property type="protein sequence ID" value="ANE41810.1"/>
    <property type="molecule type" value="Genomic_DNA"/>
</dbReference>
<dbReference type="KEGG" id="fng:JM64_07475"/>
<dbReference type="KEGG" id="fng:JM64_01190"/>
<evidence type="ECO:0000313" key="8">
    <source>
        <dbReference type="EMBL" id="ANE41903.1"/>
    </source>
</evidence>
<dbReference type="OrthoDB" id="9811278at2"/>
<gene>
    <name evidence="3" type="ORF">JM64_00170</name>
    <name evidence="4" type="ORF">JM64_01190</name>
    <name evidence="5" type="ORF">JM64_03280</name>
    <name evidence="6" type="ORF">JM64_06050</name>
    <name evidence="7" type="ORF">JM64_07475</name>
    <name evidence="8" type="ORF">JM64_08065</name>
    <name evidence="9" type="ORF">JM64_09055</name>
</gene>
<organism evidence="6 10">
    <name type="scientific">Fervidobacterium pennivorans</name>
    <dbReference type="NCBI Taxonomy" id="93466"/>
    <lineage>
        <taxon>Bacteria</taxon>
        <taxon>Thermotogati</taxon>
        <taxon>Thermotogota</taxon>
        <taxon>Thermotogae</taxon>
        <taxon>Thermotogales</taxon>
        <taxon>Fervidobacteriaceae</taxon>
        <taxon>Fervidobacterium</taxon>
    </lineage>
</organism>
<feature type="domain" description="Transposase IS110-like N-terminal" evidence="1">
    <location>
        <begin position="20"/>
        <end position="153"/>
    </location>
</feature>
<dbReference type="GO" id="GO:0003677">
    <property type="term" value="F:DNA binding"/>
    <property type="evidence" value="ECO:0007669"/>
    <property type="project" value="InterPro"/>
</dbReference>
<accession>A0A172T3H2</accession>
<dbReference type="Pfam" id="PF01548">
    <property type="entry name" value="DEDD_Tnp_IS110"/>
    <property type="match status" value="1"/>
</dbReference>
<evidence type="ECO:0000313" key="9">
    <source>
        <dbReference type="EMBL" id="ANE42049.1"/>
    </source>
</evidence>
<dbReference type="PANTHER" id="PTHR33055:SF15">
    <property type="entry name" value="TRANSPOSASE-RELATED"/>
    <property type="match status" value="1"/>
</dbReference>
<feature type="domain" description="Transposase IS116/IS110/IS902 C-terminal" evidence="2">
    <location>
        <begin position="256"/>
        <end position="342"/>
    </location>
</feature>
<dbReference type="EMBL" id="CP011393">
    <property type="protein sequence ID" value="ANE41120.1"/>
    <property type="molecule type" value="Genomic_DNA"/>
</dbReference>
<dbReference type="InterPro" id="IPR047650">
    <property type="entry name" value="Transpos_IS110"/>
</dbReference>
<dbReference type="InterPro" id="IPR002525">
    <property type="entry name" value="Transp_IS110-like_N"/>
</dbReference>
<dbReference type="KEGG" id="fng:JM64_03280"/>
<dbReference type="EMBL" id="CP011393">
    <property type="protein sequence ID" value="ANE40618.1"/>
    <property type="molecule type" value="Genomic_DNA"/>
</dbReference>
<dbReference type="NCBIfam" id="NF033542">
    <property type="entry name" value="transpos_IS110"/>
    <property type="match status" value="1"/>
</dbReference>
<dbReference type="OMA" id="MEATGCY"/>
<evidence type="ECO:0000313" key="10">
    <source>
        <dbReference type="Proteomes" id="UP000077096"/>
    </source>
</evidence>
<dbReference type="KEGG" id="fng:JM64_09055"/>
<dbReference type="Pfam" id="PF02371">
    <property type="entry name" value="Transposase_20"/>
    <property type="match status" value="1"/>
</dbReference>
<evidence type="ECO:0000313" key="6">
    <source>
        <dbReference type="EMBL" id="ANE41569.1"/>
    </source>
</evidence>
<dbReference type="KEGG" id="fng:JM64_00170"/>
<sequence>MAILAIDVSKNYLSFFSDFIGSGTVENSPQGIVELFNKAFASSSDFSLVLESTGVFSFNVANFFFQNNVPVFWVKTDNIKLYRKILNRPKTDKIDAELIFSIASKFPESLVPFVNNSYIISELRNLTRLYLKFNEDIARLKLRLYSYVSLYFPKLDFKLNKTFECLLKDYTIEEIANMPIEELFEYIAKISRHNVSSQVLAEKLQTLAKDALRLSVNPSNTLRISIVSTIDLIQHYEKQIELVKKEISKLLKVISNTLTTVKGIGEITAAGIIAEIGDINRFEKASALASYAGLVWTINQSGNYKSENNQLTKKGNKYLRTYLVMAANGVKTYDPVYKEYYRKKYAEATTHKHMRALILTARKLVNLVYYLLKNNVPYVPMK</sequence>
<dbReference type="GO" id="GO:0004803">
    <property type="term" value="F:transposase activity"/>
    <property type="evidence" value="ECO:0007669"/>
    <property type="project" value="InterPro"/>
</dbReference>
<evidence type="ECO:0000313" key="7">
    <source>
        <dbReference type="EMBL" id="ANE41810.1"/>
    </source>
</evidence>
<proteinExistence type="predicted"/>
<dbReference type="EMBL" id="CP011393">
    <property type="protein sequence ID" value="ANE42049.1"/>
    <property type="molecule type" value="Genomic_DNA"/>
</dbReference>
<name>A0A172T3H2_FERPE</name>
<dbReference type="GO" id="GO:0006313">
    <property type="term" value="P:DNA transposition"/>
    <property type="evidence" value="ECO:0007669"/>
    <property type="project" value="InterPro"/>
</dbReference>
<dbReference type="EMBL" id="CP011393">
    <property type="protein sequence ID" value="ANE41903.1"/>
    <property type="molecule type" value="Genomic_DNA"/>
</dbReference>
<evidence type="ECO:0000259" key="2">
    <source>
        <dbReference type="Pfam" id="PF02371"/>
    </source>
</evidence>
<dbReference type="EMBL" id="CP011393">
    <property type="protein sequence ID" value="ANE41569.1"/>
    <property type="molecule type" value="Genomic_DNA"/>
</dbReference>